<dbReference type="InterPro" id="IPR010718">
    <property type="entry name" value="DUF1294"/>
</dbReference>
<dbReference type="AlphaFoldDB" id="A0A1M6K6T9"/>
<dbReference type="RefSeq" id="WP_073252164.1">
    <property type="nucleotide sequence ID" value="NZ_FQZQ01000010.1"/>
</dbReference>
<keyword evidence="1" id="KW-1133">Transmembrane helix</keyword>
<protein>
    <submittedName>
        <fullName evidence="2">Uncharacterized membrane protein YsdA, DUF1294 family</fullName>
    </submittedName>
</protein>
<dbReference type="Proteomes" id="UP000183982">
    <property type="component" value="Unassembled WGS sequence"/>
</dbReference>
<keyword evidence="1" id="KW-0472">Membrane</keyword>
<feature type="transmembrane region" description="Helical" evidence="1">
    <location>
        <begin position="78"/>
        <end position="98"/>
    </location>
</feature>
<feature type="transmembrane region" description="Helical" evidence="1">
    <location>
        <begin position="38"/>
        <end position="57"/>
    </location>
</feature>
<dbReference type="STRING" id="1470563.SAMN05444000_11017"/>
<evidence type="ECO:0000313" key="3">
    <source>
        <dbReference type="Proteomes" id="UP000183982"/>
    </source>
</evidence>
<gene>
    <name evidence="2" type="ORF">SAMN05444000_11017</name>
</gene>
<name>A0A1M6K6T9_9RHOB</name>
<evidence type="ECO:0000256" key="1">
    <source>
        <dbReference type="SAM" id="Phobius"/>
    </source>
</evidence>
<organism evidence="2 3">
    <name type="scientific">Shimia gijangensis</name>
    <dbReference type="NCBI Taxonomy" id="1470563"/>
    <lineage>
        <taxon>Bacteria</taxon>
        <taxon>Pseudomonadati</taxon>
        <taxon>Pseudomonadota</taxon>
        <taxon>Alphaproteobacteria</taxon>
        <taxon>Rhodobacterales</taxon>
        <taxon>Roseobacteraceae</taxon>
    </lineage>
</organism>
<dbReference type="Pfam" id="PF06961">
    <property type="entry name" value="DUF1294"/>
    <property type="match status" value="1"/>
</dbReference>
<proteinExistence type="predicted"/>
<reference evidence="3" key="1">
    <citation type="submission" date="2016-11" db="EMBL/GenBank/DDBJ databases">
        <authorList>
            <person name="Varghese N."/>
            <person name="Submissions S."/>
        </authorList>
    </citation>
    <scope>NUCLEOTIDE SEQUENCE [LARGE SCALE GENOMIC DNA]</scope>
    <source>
        <strain evidence="3">DSM 100564</strain>
    </source>
</reference>
<keyword evidence="1" id="KW-0812">Transmembrane</keyword>
<dbReference type="EMBL" id="FQZQ01000010">
    <property type="protein sequence ID" value="SHJ54706.1"/>
    <property type="molecule type" value="Genomic_DNA"/>
</dbReference>
<sequence length="100" mass="11068">MLGNETTLILMWLAAFNALSFLAFGWDKLCARAKWRRIPESTLLMIALLGGSIGARLGQRVFHHKTRKQPFARKLSTILILHGIAFILISVAALVGIIPT</sequence>
<feature type="transmembrane region" description="Helical" evidence="1">
    <location>
        <begin position="7"/>
        <end position="26"/>
    </location>
</feature>
<accession>A0A1M6K6T9</accession>
<evidence type="ECO:0000313" key="2">
    <source>
        <dbReference type="EMBL" id="SHJ54706.1"/>
    </source>
</evidence>
<keyword evidence="3" id="KW-1185">Reference proteome</keyword>